<dbReference type="Proteomes" id="UP001176940">
    <property type="component" value="Unassembled WGS sequence"/>
</dbReference>
<dbReference type="InterPro" id="IPR025946">
    <property type="entry name" value="CABIT_dom"/>
</dbReference>
<gene>
    <name evidence="4" type="ORF">RIMI_LOCUS9539170</name>
</gene>
<dbReference type="Pfam" id="PF12736">
    <property type="entry name" value="CABIT"/>
    <property type="match status" value="1"/>
</dbReference>
<comment type="similarity">
    <text evidence="1">Belongs to the themis family.</text>
</comment>
<dbReference type="EMBL" id="CAUEEQ010019892">
    <property type="protein sequence ID" value="CAJ0942267.1"/>
    <property type="molecule type" value="Genomic_DNA"/>
</dbReference>
<feature type="domain" description="CABIT" evidence="3">
    <location>
        <begin position="46"/>
        <end position="306"/>
    </location>
</feature>
<organism evidence="4 5">
    <name type="scientific">Ranitomeya imitator</name>
    <name type="common">mimic poison frog</name>
    <dbReference type="NCBI Taxonomy" id="111125"/>
    <lineage>
        <taxon>Eukaryota</taxon>
        <taxon>Metazoa</taxon>
        <taxon>Chordata</taxon>
        <taxon>Craniata</taxon>
        <taxon>Vertebrata</taxon>
        <taxon>Euteleostomi</taxon>
        <taxon>Amphibia</taxon>
        <taxon>Batrachia</taxon>
        <taxon>Anura</taxon>
        <taxon>Neobatrachia</taxon>
        <taxon>Hyloidea</taxon>
        <taxon>Dendrobatidae</taxon>
        <taxon>Dendrobatinae</taxon>
        <taxon>Ranitomeya</taxon>
    </lineage>
</organism>
<accession>A0ABN9LKV5</accession>
<feature type="region of interest" description="Disordered" evidence="2">
    <location>
        <begin position="331"/>
        <end position="355"/>
    </location>
</feature>
<dbReference type="PANTHER" id="PTHR15215">
    <property type="entry name" value="CABIT DOMAIN-CONTAINING PROTEIN"/>
    <property type="match status" value="1"/>
</dbReference>
<protein>
    <recommendedName>
        <fullName evidence="3">CABIT domain-containing protein</fullName>
    </recommendedName>
</protein>
<evidence type="ECO:0000313" key="4">
    <source>
        <dbReference type="EMBL" id="CAJ0942267.1"/>
    </source>
</evidence>
<dbReference type="PANTHER" id="PTHR15215:SF2">
    <property type="entry name" value="PROTEIN THEMIS2"/>
    <property type="match status" value="1"/>
</dbReference>
<feature type="compositionally biased region" description="Basic and acidic residues" evidence="2">
    <location>
        <begin position="341"/>
        <end position="355"/>
    </location>
</feature>
<proteinExistence type="inferred from homology"/>
<keyword evidence="5" id="KW-1185">Reference proteome</keyword>
<evidence type="ECO:0000313" key="5">
    <source>
        <dbReference type="Proteomes" id="UP001176940"/>
    </source>
</evidence>
<comment type="caution">
    <text evidence="4">The sequence shown here is derived from an EMBL/GenBank/DDBJ whole genome shotgun (WGS) entry which is preliminary data.</text>
</comment>
<dbReference type="InterPro" id="IPR039671">
    <property type="entry name" value="THEMIS"/>
</dbReference>
<evidence type="ECO:0000256" key="2">
    <source>
        <dbReference type="SAM" id="MobiDB-lite"/>
    </source>
</evidence>
<reference evidence="4" key="1">
    <citation type="submission" date="2023-07" db="EMBL/GenBank/DDBJ databases">
        <authorList>
            <person name="Stuckert A."/>
        </authorList>
    </citation>
    <scope>NUCLEOTIDE SEQUENCE</scope>
</reference>
<name>A0ABN9LKV5_9NEOB</name>
<evidence type="ECO:0000259" key="3">
    <source>
        <dbReference type="Pfam" id="PF12736"/>
    </source>
</evidence>
<sequence>MQMRKGFVKMPSSLEVDVVDITDHCGNVIFVQPVSLTEIFDHQEKFPVVAEILDTAEVHHLVKNDTYSALQKGQKIIICRKIVSKKVLATGNKGKTTKFFYIDDSYRGKFRQRPREFASIFDLWTKALEGTKLKVVVTQDCDSSDENIPSLCIGDHLQVLHHTKTVLTTPKGPQDTDVLVCKKITDDDDDDDDDDDEDAPEEVMLPTYMQGRFVEELKDTKKYNLSSLIQKLQLPCDVKVVTKDISMSNDPLVSFPSVRLEEIVEESALLVSLYDTDSECFELPIKYLNISLVLLEETVSLPDGLTISTKVEELTECFYYSLRKDLPSLQLPPPRPPKRLAKTEEKIQRNKPVETEKKVPSNLKVPYFYVDW</sequence>
<evidence type="ECO:0000256" key="1">
    <source>
        <dbReference type="ARBA" id="ARBA00006414"/>
    </source>
</evidence>